<name>A0ABV7YDC0_9ACTN</name>
<dbReference type="RefSeq" id="WP_205120601.1">
    <property type="nucleotide sequence ID" value="NZ_JAFBCM010000001.1"/>
</dbReference>
<evidence type="ECO:0000313" key="1">
    <source>
        <dbReference type="EMBL" id="MFC3762054.1"/>
    </source>
</evidence>
<sequence length="71" mass="7657">MKDELLRIGTVAEMIGVAAGTIHSWRYKGTAPPGFPLGFRLGSDATGLRWKRSEVEAFIAARHATQTKASA</sequence>
<dbReference type="SUPFAM" id="SSF46955">
    <property type="entry name" value="Putative DNA-binding domain"/>
    <property type="match status" value="1"/>
</dbReference>
<evidence type="ECO:0000313" key="2">
    <source>
        <dbReference type="Proteomes" id="UP001595699"/>
    </source>
</evidence>
<reference evidence="2" key="1">
    <citation type="journal article" date="2019" name="Int. J. Syst. Evol. Microbiol.">
        <title>The Global Catalogue of Microorganisms (GCM) 10K type strain sequencing project: providing services to taxonomists for standard genome sequencing and annotation.</title>
        <authorList>
            <consortium name="The Broad Institute Genomics Platform"/>
            <consortium name="The Broad Institute Genome Sequencing Center for Infectious Disease"/>
            <person name="Wu L."/>
            <person name="Ma J."/>
        </authorList>
    </citation>
    <scope>NUCLEOTIDE SEQUENCE [LARGE SCALE GENOMIC DNA]</scope>
    <source>
        <strain evidence="2">CGMCC 4.7241</strain>
    </source>
</reference>
<proteinExistence type="predicted"/>
<dbReference type="InterPro" id="IPR009061">
    <property type="entry name" value="DNA-bd_dom_put_sf"/>
</dbReference>
<dbReference type="Proteomes" id="UP001595699">
    <property type="component" value="Unassembled WGS sequence"/>
</dbReference>
<organism evidence="1 2">
    <name type="scientific">Tenggerimyces flavus</name>
    <dbReference type="NCBI Taxonomy" id="1708749"/>
    <lineage>
        <taxon>Bacteria</taxon>
        <taxon>Bacillati</taxon>
        <taxon>Actinomycetota</taxon>
        <taxon>Actinomycetes</taxon>
        <taxon>Propionibacteriales</taxon>
        <taxon>Nocardioidaceae</taxon>
        <taxon>Tenggerimyces</taxon>
    </lineage>
</organism>
<comment type="caution">
    <text evidence="1">The sequence shown here is derived from an EMBL/GenBank/DDBJ whole genome shotgun (WGS) entry which is preliminary data.</text>
</comment>
<dbReference type="EMBL" id="JBHRZH010000012">
    <property type="protein sequence ID" value="MFC3762054.1"/>
    <property type="molecule type" value="Genomic_DNA"/>
</dbReference>
<protein>
    <submittedName>
        <fullName evidence="1">Helix-turn-helix transcriptional regulator</fullName>
    </submittedName>
</protein>
<gene>
    <name evidence="1" type="ORF">ACFOUW_14520</name>
</gene>
<accession>A0ABV7YDC0</accession>
<keyword evidence="2" id="KW-1185">Reference proteome</keyword>